<gene>
    <name evidence="4" type="ORF">FKW77_001463</name>
</gene>
<evidence type="ECO:0000256" key="2">
    <source>
        <dbReference type="ARBA" id="ARBA00023157"/>
    </source>
</evidence>
<dbReference type="PANTHER" id="PTHR42341:SF1">
    <property type="entry name" value="HYDROPHOBIN"/>
    <property type="match status" value="1"/>
</dbReference>
<protein>
    <recommendedName>
        <fullName evidence="6">Fungal hydrophobin</fullName>
    </recommendedName>
</protein>
<dbReference type="GO" id="GO:0005576">
    <property type="term" value="C:extracellular region"/>
    <property type="evidence" value="ECO:0007669"/>
    <property type="project" value="InterPro"/>
</dbReference>
<evidence type="ECO:0000256" key="3">
    <source>
        <dbReference type="SAM" id="SignalP"/>
    </source>
</evidence>
<organism evidence="4 5">
    <name type="scientific">Venturia effusa</name>
    <dbReference type="NCBI Taxonomy" id="50376"/>
    <lineage>
        <taxon>Eukaryota</taxon>
        <taxon>Fungi</taxon>
        <taxon>Dikarya</taxon>
        <taxon>Ascomycota</taxon>
        <taxon>Pezizomycotina</taxon>
        <taxon>Dothideomycetes</taxon>
        <taxon>Pleosporomycetidae</taxon>
        <taxon>Venturiales</taxon>
        <taxon>Venturiaceae</taxon>
        <taxon>Venturia</taxon>
    </lineage>
</organism>
<dbReference type="InterPro" id="IPR036686">
    <property type="entry name" value="Class_II_Hydrophobin_sf"/>
</dbReference>
<sequence>MRASIFFFALAPLAMAEAIPDVYARQVVYIACSGTTGNAQCCATDVLGLADLDCANPTTTPQSKDDFTAICSAGGQRARCCALPILDQALICSDPV</sequence>
<dbReference type="SUPFAM" id="SSF101751">
    <property type="entry name" value="Hydrophobin II, HfbII"/>
    <property type="match status" value="1"/>
</dbReference>
<dbReference type="STRING" id="50376.A0A517KVV9"/>
<dbReference type="InterPro" id="IPR010636">
    <property type="entry name" value="Class_II_hydrophobin"/>
</dbReference>
<keyword evidence="2" id="KW-1015">Disulfide bond</keyword>
<dbReference type="Proteomes" id="UP000316270">
    <property type="component" value="Chromosome 1"/>
</dbReference>
<feature type="signal peptide" evidence="3">
    <location>
        <begin position="1"/>
        <end position="16"/>
    </location>
</feature>
<dbReference type="OrthoDB" id="4500971at2759"/>
<proteinExistence type="inferred from homology"/>
<feature type="chain" id="PRO_5022135469" description="Fungal hydrophobin" evidence="3">
    <location>
        <begin position="17"/>
        <end position="96"/>
    </location>
</feature>
<evidence type="ECO:0000256" key="1">
    <source>
        <dbReference type="ARBA" id="ARBA00009576"/>
    </source>
</evidence>
<evidence type="ECO:0000313" key="5">
    <source>
        <dbReference type="Proteomes" id="UP000316270"/>
    </source>
</evidence>
<dbReference type="PANTHER" id="PTHR42341">
    <property type="entry name" value="HYDROPHOBIN"/>
    <property type="match status" value="1"/>
</dbReference>
<keyword evidence="5" id="KW-1185">Reference proteome</keyword>
<evidence type="ECO:0008006" key="6">
    <source>
        <dbReference type="Google" id="ProtNLM"/>
    </source>
</evidence>
<name>A0A517KVV9_9PEZI</name>
<dbReference type="CDD" id="cd23508">
    <property type="entry name" value="hydrophobin_II"/>
    <property type="match status" value="1"/>
</dbReference>
<dbReference type="Pfam" id="PF06766">
    <property type="entry name" value="Hydrophobin_2"/>
    <property type="match status" value="1"/>
</dbReference>
<dbReference type="EMBL" id="CP042185">
    <property type="protein sequence ID" value="QDS67501.1"/>
    <property type="molecule type" value="Genomic_DNA"/>
</dbReference>
<comment type="similarity">
    <text evidence="1">Belongs to the cerato-ulmin hydrophobin family.</text>
</comment>
<accession>A0A517KVV9</accession>
<reference evidence="4 5" key="1">
    <citation type="submission" date="2019-07" db="EMBL/GenBank/DDBJ databases">
        <title>Finished genome of Venturia effusa.</title>
        <authorList>
            <person name="Young C.A."/>
            <person name="Cox M.P."/>
            <person name="Ganley A.R.D."/>
            <person name="David W.J."/>
        </authorList>
    </citation>
    <scope>NUCLEOTIDE SEQUENCE [LARGE SCALE GENOMIC DNA]</scope>
    <source>
        <strain evidence="5">albino</strain>
    </source>
</reference>
<dbReference type="AlphaFoldDB" id="A0A517KVV9"/>
<dbReference type="Gene3D" id="3.20.120.10">
    <property type="entry name" value="Hydrophobin"/>
    <property type="match status" value="1"/>
</dbReference>
<keyword evidence="3" id="KW-0732">Signal</keyword>
<evidence type="ECO:0000313" key="4">
    <source>
        <dbReference type="EMBL" id="QDS67501.1"/>
    </source>
</evidence>